<evidence type="ECO:0008006" key="4">
    <source>
        <dbReference type="Google" id="ProtNLM"/>
    </source>
</evidence>
<proteinExistence type="predicted"/>
<dbReference type="EMBL" id="SUME01000008">
    <property type="protein sequence ID" value="TJZ53207.1"/>
    <property type="molecule type" value="Genomic_DNA"/>
</dbReference>
<comment type="caution">
    <text evidence="2">The sequence shown here is derived from an EMBL/GenBank/DDBJ whole genome shotgun (WGS) entry which is preliminary data.</text>
</comment>
<reference evidence="2 3" key="1">
    <citation type="submission" date="2019-04" db="EMBL/GenBank/DDBJ databases">
        <title>Sphingobacterium olei sp. nov., isolated from oil-contaminated soil.</title>
        <authorList>
            <person name="Liu B."/>
        </authorList>
    </citation>
    <scope>NUCLEOTIDE SEQUENCE [LARGE SCALE GENOMIC DNA]</scope>
    <source>
        <strain evidence="2 3">HAL-9</strain>
    </source>
</reference>
<keyword evidence="3" id="KW-1185">Reference proteome</keyword>
<dbReference type="AlphaFoldDB" id="A0A4U0NGC9"/>
<dbReference type="RefSeq" id="WP_136902664.1">
    <property type="nucleotide sequence ID" value="NZ_SUME01000008.1"/>
</dbReference>
<protein>
    <recommendedName>
        <fullName evidence="4">DUF2807 domain-containing protein</fullName>
    </recommendedName>
</protein>
<dbReference type="OrthoDB" id="704721at2"/>
<feature type="transmembrane region" description="Helical" evidence="1">
    <location>
        <begin position="7"/>
        <end position="26"/>
    </location>
</feature>
<evidence type="ECO:0000256" key="1">
    <source>
        <dbReference type="SAM" id="Phobius"/>
    </source>
</evidence>
<name>A0A4U0NGC9_9SPHI</name>
<sequence length="284" mass="31983">MKLSNKLLITLAIILFVMPISVIYVVTKTNRVDAKEYTAITQEEAISMAVPDKYMRTINVQPFKQVSIVGSNRTSLNLQLVKSKKFAVKVDKGKETDFVYQIDDRGNLELDFQNHDRYNYLSVSIFSPEVEGLSLSKVHLHNFTVQASEFHMKLAEQGDLNFGLNTKIDHLSLKVSRSNFDIRWVDVVGEPFHGVRDLTLDLDSSSIRIHKKALASLNAGIKDSEIAFNLQKDTASNINEMNVTTHGKSAVYLNNAEINQLSGSLSDQTTTDVPVFYLRKLLNK</sequence>
<evidence type="ECO:0000313" key="2">
    <source>
        <dbReference type="EMBL" id="TJZ53207.1"/>
    </source>
</evidence>
<dbReference type="Proteomes" id="UP000306808">
    <property type="component" value="Unassembled WGS sequence"/>
</dbReference>
<accession>A0A4U0NGC9</accession>
<dbReference type="Gene3D" id="2.160.20.120">
    <property type="match status" value="1"/>
</dbReference>
<organism evidence="2 3">
    <name type="scientific">Sphingobacterium olei</name>
    <dbReference type="NCBI Taxonomy" id="2571155"/>
    <lineage>
        <taxon>Bacteria</taxon>
        <taxon>Pseudomonadati</taxon>
        <taxon>Bacteroidota</taxon>
        <taxon>Sphingobacteriia</taxon>
        <taxon>Sphingobacteriales</taxon>
        <taxon>Sphingobacteriaceae</taxon>
        <taxon>Sphingobacterium</taxon>
    </lineage>
</organism>
<gene>
    <name evidence="2" type="ORF">FAZ15_17780</name>
</gene>
<keyword evidence="1" id="KW-0472">Membrane</keyword>
<keyword evidence="1" id="KW-0812">Transmembrane</keyword>
<evidence type="ECO:0000313" key="3">
    <source>
        <dbReference type="Proteomes" id="UP000306808"/>
    </source>
</evidence>
<keyword evidence="1" id="KW-1133">Transmembrane helix</keyword>